<evidence type="ECO:0000313" key="1">
    <source>
        <dbReference type="EMBL" id="KAJ9126171.1"/>
    </source>
</evidence>
<gene>
    <name evidence="1" type="ORF">QFC24_002444</name>
</gene>
<proteinExistence type="predicted"/>
<evidence type="ECO:0000313" key="2">
    <source>
        <dbReference type="Proteomes" id="UP001234202"/>
    </source>
</evidence>
<dbReference type="Proteomes" id="UP001234202">
    <property type="component" value="Unassembled WGS sequence"/>
</dbReference>
<name>A0ACC2XRA2_9TREE</name>
<sequence>MMHEVGRQVEKLWTEKLQSNPVLNARPPVIDNEDVEFANVDVDYEIRTLEKQMADMQTRLNRLRAYRTKNTEKARAKATAAANHAKTSKVTTSNAHASSSKAAKPKASAGASKPAAASKPRKQSTSGAAANGKKASAPTYHEVAYDDESDVEEPPAPVSLAQKQELADKIAEVDSDTLNQALEIISKTTAVGEVSHPYSYALSCAVTDQDTLCREMTKLSSISMRYHPTPSSSYTTLSSLATRTEKYQRRRTANGRALVRR</sequence>
<dbReference type="EMBL" id="JASBWV010000006">
    <property type="protein sequence ID" value="KAJ9126171.1"/>
    <property type="molecule type" value="Genomic_DNA"/>
</dbReference>
<organism evidence="1 2">
    <name type="scientific">Naganishia onofrii</name>
    <dbReference type="NCBI Taxonomy" id="1851511"/>
    <lineage>
        <taxon>Eukaryota</taxon>
        <taxon>Fungi</taxon>
        <taxon>Dikarya</taxon>
        <taxon>Basidiomycota</taxon>
        <taxon>Agaricomycotina</taxon>
        <taxon>Tremellomycetes</taxon>
        <taxon>Filobasidiales</taxon>
        <taxon>Filobasidiaceae</taxon>
        <taxon>Naganishia</taxon>
    </lineage>
</organism>
<keyword evidence="2" id="KW-1185">Reference proteome</keyword>
<protein>
    <submittedName>
        <fullName evidence="1">Uncharacterized protein</fullName>
    </submittedName>
</protein>
<accession>A0ACC2XRA2</accession>
<reference evidence="1" key="1">
    <citation type="submission" date="2023-04" db="EMBL/GenBank/DDBJ databases">
        <title>Draft Genome sequencing of Naganishia species isolated from polar environments using Oxford Nanopore Technology.</title>
        <authorList>
            <person name="Leo P."/>
            <person name="Venkateswaran K."/>
        </authorList>
    </citation>
    <scope>NUCLEOTIDE SEQUENCE</scope>
    <source>
        <strain evidence="1">DBVPG 5303</strain>
    </source>
</reference>
<comment type="caution">
    <text evidence="1">The sequence shown here is derived from an EMBL/GenBank/DDBJ whole genome shotgun (WGS) entry which is preliminary data.</text>
</comment>